<dbReference type="InterPro" id="IPR009752">
    <property type="entry name" value="Phage_Mu_GpJ"/>
</dbReference>
<evidence type="ECO:0000313" key="1">
    <source>
        <dbReference type="EMBL" id="MEZ8210434.1"/>
    </source>
</evidence>
<dbReference type="Pfam" id="PF07030">
    <property type="entry name" value="Phage_Mu_Gp36"/>
    <property type="match status" value="1"/>
</dbReference>
<dbReference type="RefSeq" id="WP_371719639.1">
    <property type="nucleotide sequence ID" value="NZ_JBGOOF010000027.1"/>
</dbReference>
<gene>
    <name evidence="1" type="ORF">ACED39_16790</name>
</gene>
<protein>
    <submittedName>
        <fullName evidence="1">Gp436 family protein</fullName>
    </submittedName>
</protein>
<organism evidence="1 2">
    <name type="scientific">Vibrio bivalvicida</name>
    <dbReference type="NCBI Taxonomy" id="1276888"/>
    <lineage>
        <taxon>Bacteria</taxon>
        <taxon>Pseudomonadati</taxon>
        <taxon>Pseudomonadota</taxon>
        <taxon>Gammaproteobacteria</taxon>
        <taxon>Vibrionales</taxon>
        <taxon>Vibrionaceae</taxon>
        <taxon>Vibrio</taxon>
        <taxon>Vibrio oreintalis group</taxon>
    </lineage>
</organism>
<evidence type="ECO:0000313" key="2">
    <source>
        <dbReference type="Proteomes" id="UP001569151"/>
    </source>
</evidence>
<dbReference type="EMBL" id="JBGOOS010000027">
    <property type="protein sequence ID" value="MEZ8210434.1"/>
    <property type="molecule type" value="Genomic_DNA"/>
</dbReference>
<proteinExistence type="predicted"/>
<name>A0ABV4MLH7_9VIBR</name>
<dbReference type="Proteomes" id="UP001569151">
    <property type="component" value="Unassembled WGS sequence"/>
</dbReference>
<sequence>MATYATKQDLIDRDEQMLWNFALDRDTNELNDVWINQALDQADEEINSFIGRRYVLPVPTVPGMLNKVAMTIAFYWLADRDQQATELLEKRYQMALDTLREIANGKRELGLPTIDTPTETSVGKVELIQENERQFTRNTLKGVL</sequence>
<accession>A0ABV4MLH7</accession>
<keyword evidence="2" id="KW-1185">Reference proteome</keyword>
<comment type="caution">
    <text evidence="1">The sequence shown here is derived from an EMBL/GenBank/DDBJ whole genome shotgun (WGS) entry which is preliminary data.</text>
</comment>
<reference evidence="1 2" key="1">
    <citation type="submission" date="2024-06" db="EMBL/GenBank/DDBJ databases">
        <authorList>
            <person name="Steensen K."/>
            <person name="Seneca J."/>
            <person name="Bartlau N."/>
            <person name="Yu A.X."/>
            <person name="Polz M.F."/>
        </authorList>
    </citation>
    <scope>NUCLEOTIDE SEQUENCE [LARGE SCALE GENOMIC DNA]</scope>
    <source>
        <strain evidence="1 2">1F146</strain>
    </source>
</reference>